<feature type="compositionally biased region" description="Low complexity" evidence="1">
    <location>
        <begin position="307"/>
        <end position="321"/>
    </location>
</feature>
<feature type="region of interest" description="Disordered" evidence="1">
    <location>
        <begin position="507"/>
        <end position="540"/>
    </location>
</feature>
<protein>
    <recommendedName>
        <fullName evidence="2">2EXR domain-containing protein</fullName>
    </recommendedName>
</protein>
<accession>A0ABR0FE88</accession>
<comment type="caution">
    <text evidence="3">The sequence shown here is derived from an EMBL/GenBank/DDBJ whole genome shotgun (WGS) entry which is preliminary data.</text>
</comment>
<evidence type="ECO:0000313" key="4">
    <source>
        <dbReference type="Proteomes" id="UP001322138"/>
    </source>
</evidence>
<dbReference type="InterPro" id="IPR045518">
    <property type="entry name" value="2EXR"/>
</dbReference>
<dbReference type="Pfam" id="PF20150">
    <property type="entry name" value="2EXR"/>
    <property type="match status" value="1"/>
</dbReference>
<proteinExistence type="predicted"/>
<evidence type="ECO:0000313" key="3">
    <source>
        <dbReference type="EMBL" id="KAK4642288.1"/>
    </source>
</evidence>
<dbReference type="EMBL" id="JAFFGZ010000007">
    <property type="protein sequence ID" value="KAK4642288.1"/>
    <property type="molecule type" value="Genomic_DNA"/>
</dbReference>
<dbReference type="GeneID" id="87899353"/>
<dbReference type="Proteomes" id="UP001322138">
    <property type="component" value="Unassembled WGS sequence"/>
</dbReference>
<feature type="domain" description="2EXR" evidence="2">
    <location>
        <begin position="41"/>
        <end position="115"/>
    </location>
</feature>
<sequence>MGSPQPTNMHDQPLPGTQNGPYKYLRLYMDAMVPSVPAWRFTRFPELPDELQVMVWEMAMELEVNEVPRIIPVSTFLPPAREIHSARVLAQTCVKSREVALRCLADCRVHEENHQFYADTPQELHFLPTERDTRNRRAFPSRSSRSADERFKSPLHNHVHIDRDYLLFTGHAIGVLRMSSVDAQSYVHGVQKVMVPATILCSRFNRSMFENLSMSNNLLKTVEEVVLLLPISMKVFALPALCKPSRCPSLSTSGFLGRVAKDVAHHENQRWAQASEVPYNLIRFWTDEEMEAFAASCSDREKYQPWNHDSSTTHTSHTPNTAAPPVPPHPAGNQNDGHAQSLAHVEGLLQQTSLNSGILANASASSLDSPAPSVSGADTPESLDDGVAVFRGLQETNSFLYGMFQCWKALQVATEQDEKKRKPVLKFAHVKGTETDDELGAVLAQFNGRREKTFGLDWRDYIPARSAEEIRSDVLRGGSPLTNVKMSQRYSDTGEAEVETLSNNTGVGAAGAETTISEPWPTASGDQQWTSAEDDWLDGW</sequence>
<name>A0ABR0FE88_9PEZI</name>
<organism evidence="3 4">
    <name type="scientific">Podospora bellae-mahoneyi</name>
    <dbReference type="NCBI Taxonomy" id="2093777"/>
    <lineage>
        <taxon>Eukaryota</taxon>
        <taxon>Fungi</taxon>
        <taxon>Dikarya</taxon>
        <taxon>Ascomycota</taxon>
        <taxon>Pezizomycotina</taxon>
        <taxon>Sordariomycetes</taxon>
        <taxon>Sordariomycetidae</taxon>
        <taxon>Sordariales</taxon>
        <taxon>Podosporaceae</taxon>
        <taxon>Podospora</taxon>
    </lineage>
</organism>
<dbReference type="RefSeq" id="XP_062731264.1">
    <property type="nucleotide sequence ID" value="XM_062879871.1"/>
</dbReference>
<keyword evidence="4" id="KW-1185">Reference proteome</keyword>
<reference evidence="3 4" key="1">
    <citation type="journal article" date="2023" name="bioRxiv">
        <title>High-quality genome assemblies of four members of thePodospora anserinaspecies complex.</title>
        <authorList>
            <person name="Ament-Velasquez S.L."/>
            <person name="Vogan A.A."/>
            <person name="Wallerman O."/>
            <person name="Hartmann F."/>
            <person name="Gautier V."/>
            <person name="Silar P."/>
            <person name="Giraud T."/>
            <person name="Johannesson H."/>
        </authorList>
    </citation>
    <scope>NUCLEOTIDE SEQUENCE [LARGE SCALE GENOMIC DNA]</scope>
    <source>
        <strain evidence="3 4">CBS 112042</strain>
    </source>
</reference>
<gene>
    <name evidence="3" type="ORF">QC761_506465</name>
</gene>
<evidence type="ECO:0000256" key="1">
    <source>
        <dbReference type="SAM" id="MobiDB-lite"/>
    </source>
</evidence>
<feature type="region of interest" description="Disordered" evidence="1">
    <location>
        <begin position="304"/>
        <end position="338"/>
    </location>
</feature>
<evidence type="ECO:0000259" key="2">
    <source>
        <dbReference type="Pfam" id="PF20150"/>
    </source>
</evidence>